<dbReference type="AlphaFoldDB" id="A0A7G9GAK3"/>
<gene>
    <name evidence="4" type="ORF">H9Q79_13055</name>
</gene>
<feature type="domain" description="Zinc-ribbon" evidence="3">
    <location>
        <begin position="3"/>
        <end position="24"/>
    </location>
</feature>
<dbReference type="InterPro" id="IPR026870">
    <property type="entry name" value="Zinc_ribbon_dom"/>
</dbReference>
<dbReference type="KEGG" id="whj:H9Q79_13055"/>
<feature type="region of interest" description="Disordered" evidence="1">
    <location>
        <begin position="27"/>
        <end position="77"/>
    </location>
</feature>
<keyword evidence="5" id="KW-1185">Reference proteome</keyword>
<sequence length="256" mass="27816">MSFCGKCGASIPDGSKFCPKCGNPMVSQVNSPEPGVPNPGVTGEFPPVDPAPQPEPAPFNYNQYGSSGGSDYSGPSYEPGKKGSGKLVLILVIAIVAIVAVILILLFTTGILGGGRSGGSAYEKPVQKLMNAIEDQDAQLVVDVLPDEIVDLQLEYYEDEEELADDLASYIFSDFEDYDSIKVSYKVTDREQLDDDEIDDLIDDYSYNLDVDLDITDAYDLDLDVDFKADGEKESESLSLTVIKIDGSWYLDLFSL</sequence>
<evidence type="ECO:0000259" key="3">
    <source>
        <dbReference type="Pfam" id="PF13240"/>
    </source>
</evidence>
<reference evidence="4 5" key="1">
    <citation type="submission" date="2020-08" db="EMBL/GenBank/DDBJ databases">
        <authorList>
            <person name="Liu C."/>
            <person name="Sun Q."/>
        </authorList>
    </citation>
    <scope>NUCLEOTIDE SEQUENCE [LARGE SCALE GENOMIC DNA]</scope>
    <source>
        <strain evidence="4 5">NSJ-29</strain>
    </source>
</reference>
<dbReference type="RefSeq" id="WP_118648337.1">
    <property type="nucleotide sequence ID" value="NZ_CP060635.1"/>
</dbReference>
<keyword evidence="2" id="KW-0812">Transmembrane</keyword>
<dbReference type="Pfam" id="PF13240">
    <property type="entry name" value="Zn_Ribbon_1"/>
    <property type="match status" value="1"/>
</dbReference>
<evidence type="ECO:0000313" key="5">
    <source>
        <dbReference type="Proteomes" id="UP000515860"/>
    </source>
</evidence>
<feature type="compositionally biased region" description="Pro residues" evidence="1">
    <location>
        <begin position="47"/>
        <end position="57"/>
    </location>
</feature>
<dbReference type="PANTHER" id="PTHR40038:SF1">
    <property type="entry name" value="MEMBRANE-ASSOCIATED PROTEIN TCAA"/>
    <property type="match status" value="1"/>
</dbReference>
<name>A0A7G9GAK3_9FIRM</name>
<proteinExistence type="predicted"/>
<feature type="transmembrane region" description="Helical" evidence="2">
    <location>
        <begin position="87"/>
        <end position="107"/>
    </location>
</feature>
<keyword evidence="2" id="KW-1133">Transmembrane helix</keyword>
<evidence type="ECO:0000256" key="2">
    <source>
        <dbReference type="SAM" id="Phobius"/>
    </source>
</evidence>
<dbReference type="EMBL" id="CP060635">
    <property type="protein sequence ID" value="QNM07835.1"/>
    <property type="molecule type" value="Genomic_DNA"/>
</dbReference>
<organism evidence="4 5">
    <name type="scientific">Wansuia hejianensis</name>
    <dbReference type="NCBI Taxonomy" id="2763667"/>
    <lineage>
        <taxon>Bacteria</taxon>
        <taxon>Bacillati</taxon>
        <taxon>Bacillota</taxon>
        <taxon>Clostridia</taxon>
        <taxon>Lachnospirales</taxon>
        <taxon>Lachnospiraceae</taxon>
        <taxon>Wansuia</taxon>
    </lineage>
</organism>
<evidence type="ECO:0000256" key="1">
    <source>
        <dbReference type="SAM" id="MobiDB-lite"/>
    </source>
</evidence>
<keyword evidence="2" id="KW-0472">Membrane</keyword>
<dbReference type="PANTHER" id="PTHR40038">
    <property type="entry name" value="MEMBRANE-ASSOCIATED PROTEIN TCAA"/>
    <property type="match status" value="1"/>
</dbReference>
<evidence type="ECO:0000313" key="4">
    <source>
        <dbReference type="EMBL" id="QNM07835.1"/>
    </source>
</evidence>
<dbReference type="Proteomes" id="UP000515860">
    <property type="component" value="Chromosome"/>
</dbReference>
<accession>A0A7G9GAK3</accession>
<protein>
    <submittedName>
        <fullName evidence="4">Zinc ribbon domain-containing protein</fullName>
    </submittedName>
</protein>